<dbReference type="AlphaFoldDB" id="A0A517LIZ8"/>
<dbReference type="InterPro" id="IPR036291">
    <property type="entry name" value="NAD(P)-bd_dom_sf"/>
</dbReference>
<organism evidence="7 8">
    <name type="scientific">Venturia effusa</name>
    <dbReference type="NCBI Taxonomy" id="50376"/>
    <lineage>
        <taxon>Eukaryota</taxon>
        <taxon>Fungi</taxon>
        <taxon>Dikarya</taxon>
        <taxon>Ascomycota</taxon>
        <taxon>Pezizomycotina</taxon>
        <taxon>Dothideomycetes</taxon>
        <taxon>Pleosporomycetidae</taxon>
        <taxon>Venturiales</taxon>
        <taxon>Venturiaceae</taxon>
        <taxon>Venturia</taxon>
    </lineage>
</organism>
<keyword evidence="8" id="KW-1185">Reference proteome</keyword>
<evidence type="ECO:0000256" key="5">
    <source>
        <dbReference type="ARBA" id="ARBA00023002"/>
    </source>
</evidence>
<protein>
    <recommendedName>
        <fullName evidence="6">Alcohol dehydrogenase-like C-terminal domain-containing protein</fullName>
    </recommendedName>
</protein>
<sequence length="177" mass="18301">MTGAGAITHVGQCKPDDVLGVVGLGGVGLAAICAAKSLGVKTIIAIDLLASRIELAKGMGATIGLQSDKDGLDGKDLQTAIKELTPEKLGCTHILDTSPSIAVLDACLEALRNNGTVLQVGVKPVGGKLELDLLQHMVHGRRLVGVIEGDRDPAEALPELVEWCKNGTLPVGQMLKE</sequence>
<dbReference type="InterPro" id="IPR013149">
    <property type="entry name" value="ADH-like_C"/>
</dbReference>
<comment type="similarity">
    <text evidence="2">Belongs to the zinc-containing alcohol dehydrogenase family.</text>
</comment>
<evidence type="ECO:0000313" key="8">
    <source>
        <dbReference type="Proteomes" id="UP000316270"/>
    </source>
</evidence>
<dbReference type="OrthoDB" id="1560166at2759"/>
<dbReference type="GO" id="GO:0046872">
    <property type="term" value="F:metal ion binding"/>
    <property type="evidence" value="ECO:0007669"/>
    <property type="project" value="UniProtKB-KW"/>
</dbReference>
<dbReference type="SUPFAM" id="SSF51735">
    <property type="entry name" value="NAD(P)-binding Rossmann-fold domains"/>
    <property type="match status" value="1"/>
</dbReference>
<evidence type="ECO:0000256" key="1">
    <source>
        <dbReference type="ARBA" id="ARBA00001947"/>
    </source>
</evidence>
<name>A0A517LIZ8_9PEZI</name>
<dbReference type="STRING" id="50376.A0A517LIZ8"/>
<evidence type="ECO:0000256" key="2">
    <source>
        <dbReference type="ARBA" id="ARBA00008072"/>
    </source>
</evidence>
<keyword evidence="4" id="KW-0862">Zinc</keyword>
<accession>A0A517LIZ8</accession>
<dbReference type="PANTHER" id="PTHR43350:SF18">
    <property type="entry name" value="ENOYL REDUCTASE (ER) DOMAIN-CONTAINING PROTEIN"/>
    <property type="match status" value="1"/>
</dbReference>
<gene>
    <name evidence="7" type="ORF">FKW77_006702</name>
</gene>
<dbReference type="Gene3D" id="3.90.180.10">
    <property type="entry name" value="Medium-chain alcohol dehydrogenases, catalytic domain"/>
    <property type="match status" value="1"/>
</dbReference>
<evidence type="ECO:0000259" key="6">
    <source>
        <dbReference type="Pfam" id="PF00107"/>
    </source>
</evidence>
<proteinExistence type="inferred from homology"/>
<reference evidence="7 8" key="1">
    <citation type="submission" date="2019-07" db="EMBL/GenBank/DDBJ databases">
        <title>Finished genome of Venturia effusa.</title>
        <authorList>
            <person name="Young C.A."/>
            <person name="Cox M.P."/>
            <person name="Ganley A.R.D."/>
            <person name="David W.J."/>
        </authorList>
    </citation>
    <scope>NUCLEOTIDE SEQUENCE [LARGE SCALE GENOMIC DNA]</scope>
    <source>
        <strain evidence="8">albino</strain>
    </source>
</reference>
<evidence type="ECO:0000256" key="4">
    <source>
        <dbReference type="ARBA" id="ARBA00022833"/>
    </source>
</evidence>
<dbReference type="PANTHER" id="PTHR43350">
    <property type="entry name" value="NAD-DEPENDENT ALCOHOL DEHYDROGENASE"/>
    <property type="match status" value="1"/>
</dbReference>
<evidence type="ECO:0000313" key="7">
    <source>
        <dbReference type="EMBL" id="QDS75619.1"/>
    </source>
</evidence>
<comment type="cofactor">
    <cofactor evidence="1">
        <name>Zn(2+)</name>
        <dbReference type="ChEBI" id="CHEBI:29105"/>
    </cofactor>
</comment>
<dbReference type="Proteomes" id="UP000316270">
    <property type="component" value="Chromosome 13"/>
</dbReference>
<keyword evidence="5" id="KW-0560">Oxidoreductase</keyword>
<dbReference type="GO" id="GO:0016491">
    <property type="term" value="F:oxidoreductase activity"/>
    <property type="evidence" value="ECO:0007669"/>
    <property type="project" value="UniProtKB-KW"/>
</dbReference>
<feature type="domain" description="Alcohol dehydrogenase-like C-terminal" evidence="6">
    <location>
        <begin position="26"/>
        <end position="163"/>
    </location>
</feature>
<dbReference type="Gene3D" id="3.40.50.720">
    <property type="entry name" value="NAD(P)-binding Rossmann-like Domain"/>
    <property type="match status" value="1"/>
</dbReference>
<evidence type="ECO:0000256" key="3">
    <source>
        <dbReference type="ARBA" id="ARBA00022723"/>
    </source>
</evidence>
<keyword evidence="3" id="KW-0479">Metal-binding</keyword>
<dbReference type="Pfam" id="PF00107">
    <property type="entry name" value="ADH_zinc_N"/>
    <property type="match status" value="1"/>
</dbReference>
<dbReference type="EMBL" id="CP042197">
    <property type="protein sequence ID" value="QDS75619.1"/>
    <property type="molecule type" value="Genomic_DNA"/>
</dbReference>